<feature type="compositionally biased region" description="Polar residues" evidence="1">
    <location>
        <begin position="63"/>
        <end position="74"/>
    </location>
</feature>
<sequence>MGAGNPEYASLPRPAALRHSGHAGLQHSSPRRRGSRRGLAGQCTARPTQRTQPRDVARRGMASNAQAARRQSTPLHDARPVSISTTVYPGALASAAGPCSAPSRS</sequence>
<keyword evidence="3" id="KW-1185">Reference proteome</keyword>
<dbReference type="Proteomes" id="UP000275267">
    <property type="component" value="Unassembled WGS sequence"/>
</dbReference>
<comment type="caution">
    <text evidence="2">The sequence shown here is derived from an EMBL/GenBank/DDBJ whole genome shotgun (WGS) entry which is preliminary data.</text>
</comment>
<evidence type="ECO:0000313" key="3">
    <source>
        <dbReference type="Proteomes" id="UP000275267"/>
    </source>
</evidence>
<feature type="region of interest" description="Disordered" evidence="1">
    <location>
        <begin position="1"/>
        <end position="82"/>
    </location>
</feature>
<dbReference type="EMBL" id="PQIB02000017">
    <property type="protein sequence ID" value="RLM58815.1"/>
    <property type="molecule type" value="Genomic_DNA"/>
</dbReference>
<evidence type="ECO:0000256" key="1">
    <source>
        <dbReference type="SAM" id="MobiDB-lite"/>
    </source>
</evidence>
<dbReference type="AlphaFoldDB" id="A0A3L6PMH4"/>
<organism evidence="2 3">
    <name type="scientific">Panicum miliaceum</name>
    <name type="common">Proso millet</name>
    <name type="synonym">Broomcorn millet</name>
    <dbReference type="NCBI Taxonomy" id="4540"/>
    <lineage>
        <taxon>Eukaryota</taxon>
        <taxon>Viridiplantae</taxon>
        <taxon>Streptophyta</taxon>
        <taxon>Embryophyta</taxon>
        <taxon>Tracheophyta</taxon>
        <taxon>Spermatophyta</taxon>
        <taxon>Magnoliopsida</taxon>
        <taxon>Liliopsida</taxon>
        <taxon>Poales</taxon>
        <taxon>Poaceae</taxon>
        <taxon>PACMAD clade</taxon>
        <taxon>Panicoideae</taxon>
        <taxon>Panicodae</taxon>
        <taxon>Paniceae</taxon>
        <taxon>Panicinae</taxon>
        <taxon>Panicum</taxon>
        <taxon>Panicum sect. Panicum</taxon>
    </lineage>
</organism>
<reference evidence="3" key="1">
    <citation type="journal article" date="2019" name="Nat. Commun.">
        <title>The genome of broomcorn millet.</title>
        <authorList>
            <person name="Zou C."/>
            <person name="Miki D."/>
            <person name="Li D."/>
            <person name="Tang Q."/>
            <person name="Xiao L."/>
            <person name="Rajput S."/>
            <person name="Deng P."/>
            <person name="Jia W."/>
            <person name="Huang R."/>
            <person name="Zhang M."/>
            <person name="Sun Y."/>
            <person name="Hu J."/>
            <person name="Fu X."/>
            <person name="Schnable P.S."/>
            <person name="Li F."/>
            <person name="Zhang H."/>
            <person name="Feng B."/>
            <person name="Zhu X."/>
            <person name="Liu R."/>
            <person name="Schnable J.C."/>
            <person name="Zhu J.-K."/>
            <person name="Zhang H."/>
        </authorList>
    </citation>
    <scope>NUCLEOTIDE SEQUENCE [LARGE SCALE GENOMIC DNA]</scope>
</reference>
<accession>A0A3L6PMH4</accession>
<gene>
    <name evidence="2" type="ORF">C2845_PM18G02620</name>
</gene>
<evidence type="ECO:0000313" key="2">
    <source>
        <dbReference type="EMBL" id="RLM58815.1"/>
    </source>
</evidence>
<proteinExistence type="predicted"/>
<name>A0A3L6PMH4_PANMI</name>
<protein>
    <submittedName>
        <fullName evidence="2">Uncharacterized protein</fullName>
    </submittedName>
</protein>